<organism evidence="1 2">
    <name type="scientific">Piloderma croceum (strain F 1598)</name>
    <dbReference type="NCBI Taxonomy" id="765440"/>
    <lineage>
        <taxon>Eukaryota</taxon>
        <taxon>Fungi</taxon>
        <taxon>Dikarya</taxon>
        <taxon>Basidiomycota</taxon>
        <taxon>Agaricomycotina</taxon>
        <taxon>Agaricomycetes</taxon>
        <taxon>Agaricomycetidae</taxon>
        <taxon>Atheliales</taxon>
        <taxon>Atheliaceae</taxon>
        <taxon>Piloderma</taxon>
    </lineage>
</organism>
<keyword evidence="2" id="KW-1185">Reference proteome</keyword>
<evidence type="ECO:0000313" key="2">
    <source>
        <dbReference type="Proteomes" id="UP000054166"/>
    </source>
</evidence>
<name>A0A0C3BJG5_PILCF</name>
<dbReference type="AlphaFoldDB" id="A0A0C3BJG5"/>
<reference evidence="1 2" key="1">
    <citation type="submission" date="2014-04" db="EMBL/GenBank/DDBJ databases">
        <authorList>
            <consortium name="DOE Joint Genome Institute"/>
            <person name="Kuo A."/>
            <person name="Tarkka M."/>
            <person name="Buscot F."/>
            <person name="Kohler A."/>
            <person name="Nagy L.G."/>
            <person name="Floudas D."/>
            <person name="Copeland A."/>
            <person name="Barry K.W."/>
            <person name="Cichocki N."/>
            <person name="Veneault-Fourrey C."/>
            <person name="LaButti K."/>
            <person name="Lindquist E.A."/>
            <person name="Lipzen A."/>
            <person name="Lundell T."/>
            <person name="Morin E."/>
            <person name="Murat C."/>
            <person name="Sun H."/>
            <person name="Tunlid A."/>
            <person name="Henrissat B."/>
            <person name="Grigoriev I.V."/>
            <person name="Hibbett D.S."/>
            <person name="Martin F."/>
            <person name="Nordberg H.P."/>
            <person name="Cantor M.N."/>
            <person name="Hua S.X."/>
        </authorList>
    </citation>
    <scope>NUCLEOTIDE SEQUENCE [LARGE SCALE GENOMIC DNA]</scope>
    <source>
        <strain evidence="1 2">F 1598</strain>
    </source>
</reference>
<reference evidence="2" key="2">
    <citation type="submission" date="2015-01" db="EMBL/GenBank/DDBJ databases">
        <title>Evolutionary Origins and Diversification of the Mycorrhizal Mutualists.</title>
        <authorList>
            <consortium name="DOE Joint Genome Institute"/>
            <consortium name="Mycorrhizal Genomics Consortium"/>
            <person name="Kohler A."/>
            <person name="Kuo A."/>
            <person name="Nagy L.G."/>
            <person name="Floudas D."/>
            <person name="Copeland A."/>
            <person name="Barry K.W."/>
            <person name="Cichocki N."/>
            <person name="Veneault-Fourrey C."/>
            <person name="LaButti K."/>
            <person name="Lindquist E.A."/>
            <person name="Lipzen A."/>
            <person name="Lundell T."/>
            <person name="Morin E."/>
            <person name="Murat C."/>
            <person name="Riley R."/>
            <person name="Ohm R."/>
            <person name="Sun H."/>
            <person name="Tunlid A."/>
            <person name="Henrissat B."/>
            <person name="Grigoriev I.V."/>
            <person name="Hibbett D.S."/>
            <person name="Martin F."/>
        </authorList>
    </citation>
    <scope>NUCLEOTIDE SEQUENCE [LARGE SCALE GENOMIC DNA]</scope>
    <source>
        <strain evidence="2">F 1598</strain>
    </source>
</reference>
<evidence type="ECO:0000313" key="1">
    <source>
        <dbReference type="EMBL" id="KIM77512.1"/>
    </source>
</evidence>
<sequence length="61" mass="7012">MPVDFFPSLAGGPAHMYRTDHTVCLQNFKRGLYDKSDGFAYLPYRLDAKAEGRNTVHYRDT</sequence>
<protein>
    <submittedName>
        <fullName evidence="1">Uncharacterized protein</fullName>
    </submittedName>
</protein>
<proteinExistence type="predicted"/>
<dbReference type="Proteomes" id="UP000054166">
    <property type="component" value="Unassembled WGS sequence"/>
</dbReference>
<accession>A0A0C3BJG5</accession>
<dbReference type="HOGENOM" id="CLU_2923480_0_0_1"/>
<gene>
    <name evidence="1" type="ORF">PILCRDRAFT_825289</name>
</gene>
<dbReference type="InParanoid" id="A0A0C3BJG5"/>
<dbReference type="EMBL" id="KN833024">
    <property type="protein sequence ID" value="KIM77512.1"/>
    <property type="molecule type" value="Genomic_DNA"/>
</dbReference>